<reference evidence="11 12" key="1">
    <citation type="submission" date="2021-12" db="EMBL/GenBank/DDBJ databases">
        <title>Genome seq of P8.</title>
        <authorList>
            <person name="Seo T."/>
        </authorList>
    </citation>
    <scope>NUCLEOTIDE SEQUENCE [LARGE SCALE GENOMIC DNA]</scope>
    <source>
        <strain evidence="11 12">P8</strain>
    </source>
</reference>
<dbReference type="InterPro" id="IPR036259">
    <property type="entry name" value="MFS_trans_sf"/>
</dbReference>
<dbReference type="EMBL" id="JAJTWU010000001">
    <property type="protein sequence ID" value="MCE4553489.1"/>
    <property type="molecule type" value="Genomic_DNA"/>
</dbReference>
<keyword evidence="8 9" id="KW-0472">Membrane</keyword>
<evidence type="ECO:0000256" key="7">
    <source>
        <dbReference type="ARBA" id="ARBA00022989"/>
    </source>
</evidence>
<dbReference type="InterPro" id="IPR020846">
    <property type="entry name" value="MFS_dom"/>
</dbReference>
<comment type="subcellular location">
    <subcellularLocation>
        <location evidence="1">Cell membrane</location>
        <topology evidence="1">Multi-pass membrane protein</topology>
    </subcellularLocation>
</comment>
<accession>A0ABS8XKZ1</accession>
<dbReference type="PROSITE" id="PS00217">
    <property type="entry name" value="SUGAR_TRANSPORT_2"/>
    <property type="match status" value="1"/>
</dbReference>
<evidence type="ECO:0000313" key="11">
    <source>
        <dbReference type="EMBL" id="MCE4553489.1"/>
    </source>
</evidence>
<evidence type="ECO:0000256" key="2">
    <source>
        <dbReference type="ARBA" id="ARBA00008240"/>
    </source>
</evidence>
<keyword evidence="5 9" id="KW-0812">Transmembrane</keyword>
<keyword evidence="12" id="KW-1185">Reference proteome</keyword>
<evidence type="ECO:0000256" key="4">
    <source>
        <dbReference type="ARBA" id="ARBA00022475"/>
    </source>
</evidence>
<dbReference type="PANTHER" id="PTHR43528:SF1">
    <property type="entry name" value="ALPHA-KETOGLUTARATE PERMEASE"/>
    <property type="match status" value="1"/>
</dbReference>
<dbReference type="InterPro" id="IPR011701">
    <property type="entry name" value="MFS"/>
</dbReference>
<feature type="transmembrane region" description="Helical" evidence="9">
    <location>
        <begin position="382"/>
        <end position="403"/>
    </location>
</feature>
<sequence length="446" mass="48212">MPATFTPAATASAGRAAAPDHIELKRVKAIFVGSIGNLVEWYDFYCYAAFSLYFASSFFPSSDPVAQSLSTAAIFALGFFIRPVGGLLFGYIGDRHGRRRALMLSVLLMCGGSLMIACSPTYASIGVGAPVLLLVARLLQGLSLGGEYGSSATYLSEMATSKHRGFYSSFQYVTLIGGQLTALVVLLVLQNFVLDAAQLKAWGWRIPFFIGAALAIVALIMRSDLPETQVFEKQRANNKDRMGGFKLLMQHPRECLIVIGLTMGGTLAFYVYTTYMQKFLKLSVGLTDGQTTAVSAATLVFAALLQPIYGALSDRIGRKPLLLSFAILGTIFTVPLLTAIRHAQGPWEAFGLIACAWLIVSGYTSINAVVKAELFPASIRATGVGVPYAIAVSVFGGSAEYIALWFKQQGMESGFYWYATAVIACSLLVYLLMRDTRKHSRIDAET</sequence>
<proteinExistence type="inferred from homology"/>
<feature type="transmembrane region" description="Helical" evidence="9">
    <location>
        <begin position="101"/>
        <end position="123"/>
    </location>
</feature>
<protein>
    <submittedName>
        <fullName evidence="11">MFS transporter</fullName>
    </submittedName>
</protein>
<dbReference type="Proteomes" id="UP001200741">
    <property type="component" value="Unassembled WGS sequence"/>
</dbReference>
<keyword evidence="4" id="KW-1003">Cell membrane</keyword>
<evidence type="ECO:0000256" key="3">
    <source>
        <dbReference type="ARBA" id="ARBA00022448"/>
    </source>
</evidence>
<feature type="domain" description="Major facilitator superfamily (MFS) profile" evidence="10">
    <location>
        <begin position="29"/>
        <end position="437"/>
    </location>
</feature>
<keyword evidence="3" id="KW-0813">Transport</keyword>
<feature type="transmembrane region" description="Helical" evidence="9">
    <location>
        <begin position="68"/>
        <end position="89"/>
    </location>
</feature>
<evidence type="ECO:0000256" key="8">
    <source>
        <dbReference type="ARBA" id="ARBA00023136"/>
    </source>
</evidence>
<feature type="transmembrane region" description="Helical" evidence="9">
    <location>
        <begin position="321"/>
        <end position="343"/>
    </location>
</feature>
<evidence type="ECO:0000259" key="10">
    <source>
        <dbReference type="PROSITE" id="PS50850"/>
    </source>
</evidence>
<comment type="caution">
    <text evidence="11">The sequence shown here is derived from an EMBL/GenBank/DDBJ whole genome shotgun (WGS) entry which is preliminary data.</text>
</comment>
<keyword evidence="6" id="KW-0769">Symport</keyword>
<evidence type="ECO:0000256" key="5">
    <source>
        <dbReference type="ARBA" id="ARBA00022692"/>
    </source>
</evidence>
<dbReference type="RefSeq" id="WP_233370188.1">
    <property type="nucleotide sequence ID" value="NZ_JAJTWU010000001.1"/>
</dbReference>
<feature type="transmembrane region" description="Helical" evidence="9">
    <location>
        <begin position="170"/>
        <end position="190"/>
    </location>
</feature>
<evidence type="ECO:0000256" key="1">
    <source>
        <dbReference type="ARBA" id="ARBA00004651"/>
    </source>
</evidence>
<keyword evidence="7 9" id="KW-1133">Transmembrane helix</keyword>
<dbReference type="SUPFAM" id="SSF103473">
    <property type="entry name" value="MFS general substrate transporter"/>
    <property type="match status" value="1"/>
</dbReference>
<dbReference type="Gene3D" id="1.20.1250.20">
    <property type="entry name" value="MFS general substrate transporter like domains"/>
    <property type="match status" value="1"/>
</dbReference>
<evidence type="ECO:0000313" key="12">
    <source>
        <dbReference type="Proteomes" id="UP001200741"/>
    </source>
</evidence>
<feature type="transmembrane region" description="Helical" evidence="9">
    <location>
        <begin position="202"/>
        <end position="221"/>
    </location>
</feature>
<dbReference type="InterPro" id="IPR005828">
    <property type="entry name" value="MFS_sugar_transport-like"/>
</dbReference>
<evidence type="ECO:0000256" key="9">
    <source>
        <dbReference type="SAM" id="Phobius"/>
    </source>
</evidence>
<feature type="transmembrane region" description="Helical" evidence="9">
    <location>
        <begin position="349"/>
        <end position="370"/>
    </location>
</feature>
<feature type="transmembrane region" description="Helical" evidence="9">
    <location>
        <begin position="255"/>
        <end position="272"/>
    </location>
</feature>
<dbReference type="Pfam" id="PF00083">
    <property type="entry name" value="Sugar_tr"/>
    <property type="match status" value="1"/>
</dbReference>
<name>A0ABS8XKZ1_9BURK</name>
<dbReference type="PANTHER" id="PTHR43528">
    <property type="entry name" value="ALPHA-KETOGLUTARATE PERMEASE"/>
    <property type="match status" value="1"/>
</dbReference>
<comment type="similarity">
    <text evidence="2">Belongs to the major facilitator superfamily. Metabolite:H+ Symporter (MHS) family (TC 2.A.1.6) family.</text>
</comment>
<gene>
    <name evidence="11" type="ORF">LXT13_03385</name>
</gene>
<dbReference type="InterPro" id="IPR051084">
    <property type="entry name" value="H+-coupled_symporters"/>
</dbReference>
<dbReference type="InterPro" id="IPR005829">
    <property type="entry name" value="Sugar_transporter_CS"/>
</dbReference>
<evidence type="ECO:0000256" key="6">
    <source>
        <dbReference type="ARBA" id="ARBA00022847"/>
    </source>
</evidence>
<dbReference type="CDD" id="cd17367">
    <property type="entry name" value="MFS_KgtP"/>
    <property type="match status" value="1"/>
</dbReference>
<dbReference type="PROSITE" id="PS50850">
    <property type="entry name" value="MFS"/>
    <property type="match status" value="1"/>
</dbReference>
<dbReference type="Pfam" id="PF07690">
    <property type="entry name" value="MFS_1"/>
    <property type="match status" value="1"/>
</dbReference>
<feature type="transmembrane region" description="Helical" evidence="9">
    <location>
        <begin position="415"/>
        <end position="433"/>
    </location>
</feature>
<organism evidence="11 12">
    <name type="scientific">Pelomonas cellulosilytica</name>
    <dbReference type="NCBI Taxonomy" id="2906762"/>
    <lineage>
        <taxon>Bacteria</taxon>
        <taxon>Pseudomonadati</taxon>
        <taxon>Pseudomonadota</taxon>
        <taxon>Betaproteobacteria</taxon>
        <taxon>Burkholderiales</taxon>
        <taxon>Sphaerotilaceae</taxon>
        <taxon>Roseateles</taxon>
    </lineage>
</organism>